<dbReference type="InParanoid" id="K3XBR3"/>
<organism evidence="4 5">
    <name type="scientific">Globisporangium ultimum (strain ATCC 200006 / CBS 805.95 / DAOM BR144)</name>
    <name type="common">Pythium ultimum</name>
    <dbReference type="NCBI Taxonomy" id="431595"/>
    <lineage>
        <taxon>Eukaryota</taxon>
        <taxon>Sar</taxon>
        <taxon>Stramenopiles</taxon>
        <taxon>Oomycota</taxon>
        <taxon>Peronosporomycetes</taxon>
        <taxon>Pythiales</taxon>
        <taxon>Pythiaceae</taxon>
        <taxon>Globisporangium</taxon>
    </lineage>
</organism>
<keyword evidence="2" id="KW-0812">Transmembrane</keyword>
<name>K3XBR3_GLOUD</name>
<dbReference type="VEuPathDB" id="FungiDB:PYU1_G014631"/>
<proteinExistence type="predicted"/>
<keyword evidence="3" id="KW-0732">Signal</keyword>
<keyword evidence="2" id="KW-0472">Membrane</keyword>
<keyword evidence="5" id="KW-1185">Reference proteome</keyword>
<reference evidence="5" key="2">
    <citation type="submission" date="2010-04" db="EMBL/GenBank/DDBJ databases">
        <authorList>
            <person name="Buell R."/>
            <person name="Hamilton J."/>
            <person name="Hostetler J."/>
        </authorList>
    </citation>
    <scope>NUCLEOTIDE SEQUENCE [LARGE SCALE GENOMIC DNA]</scope>
    <source>
        <strain evidence="5">DAOM:BR144</strain>
    </source>
</reference>
<feature type="signal peptide" evidence="3">
    <location>
        <begin position="1"/>
        <end position="21"/>
    </location>
</feature>
<dbReference type="EnsemblProtists" id="PYU1_T014662">
    <property type="protein sequence ID" value="PYU1_T014662"/>
    <property type="gene ID" value="PYU1_G014631"/>
</dbReference>
<dbReference type="Proteomes" id="UP000019132">
    <property type="component" value="Unassembled WGS sequence"/>
</dbReference>
<dbReference type="eggNOG" id="ENOG502SIBZ">
    <property type="taxonomic scope" value="Eukaryota"/>
</dbReference>
<evidence type="ECO:0000256" key="2">
    <source>
        <dbReference type="SAM" id="Phobius"/>
    </source>
</evidence>
<dbReference type="HOGENOM" id="CLU_066163_0_0_1"/>
<keyword evidence="2" id="KW-1133">Transmembrane helix</keyword>
<reference evidence="5" key="1">
    <citation type="journal article" date="2010" name="Genome Biol.">
        <title>Genome sequence of the necrotrophic plant pathogen Pythium ultimum reveals original pathogenicity mechanisms and effector repertoire.</title>
        <authorList>
            <person name="Levesque C.A."/>
            <person name="Brouwer H."/>
            <person name="Cano L."/>
            <person name="Hamilton J.P."/>
            <person name="Holt C."/>
            <person name="Huitema E."/>
            <person name="Raffaele S."/>
            <person name="Robideau G.P."/>
            <person name="Thines M."/>
            <person name="Win J."/>
            <person name="Zerillo M.M."/>
            <person name="Beakes G.W."/>
            <person name="Boore J.L."/>
            <person name="Busam D."/>
            <person name="Dumas B."/>
            <person name="Ferriera S."/>
            <person name="Fuerstenberg S.I."/>
            <person name="Gachon C.M."/>
            <person name="Gaulin E."/>
            <person name="Govers F."/>
            <person name="Grenville-Briggs L."/>
            <person name="Horner N."/>
            <person name="Hostetler J."/>
            <person name="Jiang R.H."/>
            <person name="Johnson J."/>
            <person name="Krajaejun T."/>
            <person name="Lin H."/>
            <person name="Meijer H.J."/>
            <person name="Moore B."/>
            <person name="Morris P."/>
            <person name="Phuntmart V."/>
            <person name="Puiu D."/>
            <person name="Shetty J."/>
            <person name="Stajich J.E."/>
            <person name="Tripathy S."/>
            <person name="Wawra S."/>
            <person name="van West P."/>
            <person name="Whitty B.R."/>
            <person name="Coutinho P.M."/>
            <person name="Henrissat B."/>
            <person name="Martin F."/>
            <person name="Thomas P.D."/>
            <person name="Tyler B.M."/>
            <person name="De Vries R.P."/>
            <person name="Kamoun S."/>
            <person name="Yandell M."/>
            <person name="Tisserat N."/>
            <person name="Buell C.R."/>
        </authorList>
    </citation>
    <scope>NUCLEOTIDE SEQUENCE</scope>
    <source>
        <strain evidence="5">DAOM:BR144</strain>
    </source>
</reference>
<dbReference type="AlphaFoldDB" id="K3XBR3"/>
<evidence type="ECO:0000313" key="5">
    <source>
        <dbReference type="Proteomes" id="UP000019132"/>
    </source>
</evidence>
<feature type="chain" id="PRO_5003868793" evidence="3">
    <location>
        <begin position="22"/>
        <end position="351"/>
    </location>
</feature>
<evidence type="ECO:0000256" key="3">
    <source>
        <dbReference type="SAM" id="SignalP"/>
    </source>
</evidence>
<feature type="compositionally biased region" description="Basic and acidic residues" evidence="1">
    <location>
        <begin position="330"/>
        <end position="345"/>
    </location>
</feature>
<reference evidence="4" key="3">
    <citation type="submission" date="2015-02" db="UniProtKB">
        <authorList>
            <consortium name="EnsemblProtists"/>
        </authorList>
    </citation>
    <scope>IDENTIFICATION</scope>
    <source>
        <strain evidence="4">DAOM BR144</strain>
    </source>
</reference>
<feature type="compositionally biased region" description="Low complexity" evidence="1">
    <location>
        <begin position="203"/>
        <end position="227"/>
    </location>
</feature>
<accession>K3XBR3</accession>
<evidence type="ECO:0000313" key="4">
    <source>
        <dbReference type="EnsemblProtists" id="PYU1_T014662"/>
    </source>
</evidence>
<feature type="region of interest" description="Disordered" evidence="1">
    <location>
        <begin position="300"/>
        <end position="351"/>
    </location>
</feature>
<evidence type="ECO:0000256" key="1">
    <source>
        <dbReference type="SAM" id="MobiDB-lite"/>
    </source>
</evidence>
<sequence>MALYDMLLVLTVCCSVTLCFTEAVTPAPTPQATPTDGCCAKCIGKTTDLPYTYDPLVYTQCSAAKGVCCFNCGQDASAVTAPVNFVNAEYGDDGVTPQVPAGTWVELTWGTTIKRVTYETYQPTQLKTTTVRNGSAEARVVSGSSTFFICAKAPGFIYVRGWGADPCLRATPEEKIKIVEGKTVASCGKLPNESDDDDDDDAAGASTTASAAVSSKSPSTSTTPTTTLNDGEDTCNTQRASMELQPDGSKLCVCAAEWSGPPSCSGYPWWKIAITVGGAVAACLSIVVSIKAYLKSKDKTEKQRSTGDAAMLDEDPITIAGRTSMAPRRPSHEGYEHHRDPKPVAKDGVAL</sequence>
<feature type="compositionally biased region" description="Acidic residues" evidence="1">
    <location>
        <begin position="193"/>
        <end position="202"/>
    </location>
</feature>
<feature type="transmembrane region" description="Helical" evidence="2">
    <location>
        <begin position="269"/>
        <end position="294"/>
    </location>
</feature>
<feature type="region of interest" description="Disordered" evidence="1">
    <location>
        <begin position="187"/>
        <end position="234"/>
    </location>
</feature>
<dbReference type="OMA" id="FFICAKA"/>
<dbReference type="EMBL" id="GL376587">
    <property type="status" value="NOT_ANNOTATED_CDS"/>
    <property type="molecule type" value="Genomic_DNA"/>
</dbReference>
<protein>
    <submittedName>
        <fullName evidence="4">Uncharacterized protein</fullName>
    </submittedName>
</protein>